<dbReference type="SUPFAM" id="SSF51445">
    <property type="entry name" value="(Trans)glycosidases"/>
    <property type="match status" value="1"/>
</dbReference>
<accession>A0ABW0R5C4</accession>
<feature type="domain" description="Beta-galactosidase trimerisation" evidence="1">
    <location>
        <begin position="378"/>
        <end position="428"/>
    </location>
</feature>
<dbReference type="RefSeq" id="WP_378113434.1">
    <property type="nucleotide sequence ID" value="NZ_JBHSNC010000054.1"/>
</dbReference>
<dbReference type="Pfam" id="PF14871">
    <property type="entry name" value="GHL6"/>
    <property type="match status" value="1"/>
</dbReference>
<reference evidence="3" key="1">
    <citation type="journal article" date="2019" name="Int. J. Syst. Evol. Microbiol.">
        <title>The Global Catalogue of Microorganisms (GCM) 10K type strain sequencing project: providing services to taxonomists for standard genome sequencing and annotation.</title>
        <authorList>
            <consortium name="The Broad Institute Genomics Platform"/>
            <consortium name="The Broad Institute Genome Sequencing Center for Infectious Disease"/>
            <person name="Wu L."/>
            <person name="Ma J."/>
        </authorList>
    </citation>
    <scope>NUCLEOTIDE SEQUENCE [LARGE SCALE GENOMIC DNA]</scope>
    <source>
        <strain evidence="3">CGMCC 1.18578</strain>
    </source>
</reference>
<dbReference type="InterPro" id="IPR013738">
    <property type="entry name" value="Beta_galactosidase_Trimer"/>
</dbReference>
<sequence>MRYRQVHLDFHTSEAIPDIGSQFSKKQFQDMLKLGHVDSITVFSKCHHGWAYHPSETNEMHPGLSFDLLGAQIEAAHEIGVNTPVYISAGLDEKLARRHSEWLIRNSDDRTNWVAGFMHPGYHQFCMNTPYLDILVAQIEEVVQRYDADGIFLDIVGWRECYCQQCVASIRSQGQDPRDLEAMRNLWENTWAEYARRTNEAVHKHKPGLPVFHNQGHLRHGRRDWANFNTHLELESLPTGGWGYDHFPLSARYAETIGIPYLGMTGKFHTMWGEFGGFKHPNALRYEAALSLANGARLSIGDQLHPDGRMDEATYALIGEAYREVEAKEPWVEGSIGVAEVALLSLEALGREGGTDEDRTGTSNVGAARILLEGKFLFDVIDTEADFSAYRVIILPDLATLHESLNMKLEAYVHAGGKLLATGLSGMDADHVFPFELGAKWKGASPFQPDYFQPRFKPGRLNPSAFIMYSEGQIIELAEGGIEHGHREAPYFNRDVFTFCSHQHTPNRKESAGPGMTEGKHGIYVAWNLFKDYATKGSLIAKEMVLFALNRLLPDKLLQTNLPAQGIVTLRKQPNSNRWVNHLLYVSPVRRGGNIEIIEDIVPLHGIEVSVRVPRKVKRVYMAPQMTEIPFEQKADPAHQTGTSTAQIVSYRIPKLENHEMAVLEFISQDGYKN</sequence>
<dbReference type="CDD" id="cd03143">
    <property type="entry name" value="A4_beta-galactosidase_middle_domain"/>
    <property type="match status" value="1"/>
</dbReference>
<dbReference type="EMBL" id="JBHSNC010000054">
    <property type="protein sequence ID" value="MFC5531472.1"/>
    <property type="molecule type" value="Genomic_DNA"/>
</dbReference>
<dbReference type="InterPro" id="IPR017853">
    <property type="entry name" value="GH"/>
</dbReference>
<dbReference type="SUPFAM" id="SSF52317">
    <property type="entry name" value="Class I glutamine amidotransferase-like"/>
    <property type="match status" value="1"/>
</dbReference>
<name>A0ABW0R5C4_9BACL</name>
<dbReference type="InterPro" id="IPR029062">
    <property type="entry name" value="Class_I_gatase-like"/>
</dbReference>
<gene>
    <name evidence="2" type="ORF">ACFPQ4_18795</name>
</gene>
<dbReference type="Gene3D" id="3.20.20.80">
    <property type="entry name" value="Glycosidases"/>
    <property type="match status" value="1"/>
</dbReference>
<organism evidence="2 3">
    <name type="scientific">Cohnella yongneupensis</name>
    <dbReference type="NCBI Taxonomy" id="425006"/>
    <lineage>
        <taxon>Bacteria</taxon>
        <taxon>Bacillati</taxon>
        <taxon>Bacillota</taxon>
        <taxon>Bacilli</taxon>
        <taxon>Bacillales</taxon>
        <taxon>Paenibacillaceae</taxon>
        <taxon>Cohnella</taxon>
    </lineage>
</organism>
<evidence type="ECO:0000313" key="3">
    <source>
        <dbReference type="Proteomes" id="UP001596108"/>
    </source>
</evidence>
<dbReference type="Proteomes" id="UP001596108">
    <property type="component" value="Unassembled WGS sequence"/>
</dbReference>
<evidence type="ECO:0000313" key="2">
    <source>
        <dbReference type="EMBL" id="MFC5531472.1"/>
    </source>
</evidence>
<dbReference type="Pfam" id="PF08532">
    <property type="entry name" value="Glyco_hydro_42M"/>
    <property type="match status" value="1"/>
</dbReference>
<dbReference type="InterPro" id="IPR028212">
    <property type="entry name" value="GHL6"/>
</dbReference>
<proteinExistence type="predicted"/>
<dbReference type="Gene3D" id="3.40.50.880">
    <property type="match status" value="1"/>
</dbReference>
<protein>
    <submittedName>
        <fullName evidence="2">Beta-galactosidase trimerization domain-containing protein</fullName>
    </submittedName>
</protein>
<evidence type="ECO:0000259" key="1">
    <source>
        <dbReference type="Pfam" id="PF08532"/>
    </source>
</evidence>
<keyword evidence="3" id="KW-1185">Reference proteome</keyword>
<comment type="caution">
    <text evidence="2">The sequence shown here is derived from an EMBL/GenBank/DDBJ whole genome shotgun (WGS) entry which is preliminary data.</text>
</comment>